<evidence type="ECO:0000313" key="6">
    <source>
        <dbReference type="Proteomes" id="UP000622797"/>
    </source>
</evidence>
<keyword evidence="6" id="KW-1185">Reference proteome</keyword>
<evidence type="ECO:0000259" key="3">
    <source>
        <dbReference type="Pfam" id="PF24809"/>
    </source>
</evidence>
<sequence>MSENSRSPARAAVGYNKPPSTPPQEEDAAIWQKWIDFGSGSNDTSLAPLEEQRQKIVDLWKKFEHHFPNESNSAHPPNSVPAIATLYEAIGQAQMAWQAKQEQGARPVRDRFFNFAETMNEYSYLFSIIPNGDKYTSLITGIVSSVVKVSVNYRKVAEGFSEALSEVSDHLRSVKKIFKGADSPDMRHHVIKLNCEIFELLGHALTWFTSKRKRIGAAFKKNFHDDTVVSLLNKIEKTITAIDREANYIAHGQVREIYDMVLDPRLEDRLRSVGVRSRRDGEAAVEGKLGRMKEAIGYPSTQSLVLTRNNSDEHPQCVELVEIESADEPTVSEAEDEVIDKIEEQCSRYDIERFSAHLGNYRENPIQAPSPLRGDSVSLLPHEVILKIQQWIDAPESKTIWVQGPPSMPHDSVVSRAAAKVYDVGIQTRLPCVVFFCQPRYSFAKDKSLTQKEAGLVSLLYTVIRQLACLLPTGFPVVEGLEEKHFHLLDGSMKSIPDALGLIRALLTHAPSTLIWVIDGLQLVEDKTTMPFLQDFLGVLKDQEIKRISKKFFTSQGNSSVLARAIDFRERVDASRTGRAGAVLRGGSDISRLGGPAVRRF</sequence>
<dbReference type="InterPro" id="IPR056884">
    <property type="entry name" value="NPHP3-like_N"/>
</dbReference>
<feature type="domain" description="Nephrocystin 3-like N-terminal" evidence="4">
    <location>
        <begin position="387"/>
        <end position="534"/>
    </location>
</feature>
<evidence type="ECO:0000256" key="2">
    <source>
        <dbReference type="SAM" id="MobiDB-lite"/>
    </source>
</evidence>
<dbReference type="Pfam" id="PF24883">
    <property type="entry name" value="NPHP3_N"/>
    <property type="match status" value="1"/>
</dbReference>
<gene>
    <name evidence="5" type="ORF">FSARC_3519</name>
</gene>
<dbReference type="Pfam" id="PF24809">
    <property type="entry name" value="DUF7708"/>
    <property type="match status" value="1"/>
</dbReference>
<reference evidence="5" key="2">
    <citation type="submission" date="2020-05" db="EMBL/GenBank/DDBJ databases">
        <authorList>
            <person name="Kim H.-S."/>
            <person name="Proctor R.H."/>
            <person name="Brown D.W."/>
        </authorList>
    </citation>
    <scope>NUCLEOTIDE SEQUENCE</scope>
    <source>
        <strain evidence="5">NRRL 20472</strain>
    </source>
</reference>
<evidence type="ECO:0000259" key="4">
    <source>
        <dbReference type="Pfam" id="PF24883"/>
    </source>
</evidence>
<feature type="region of interest" description="Disordered" evidence="2">
    <location>
        <begin position="1"/>
        <end position="27"/>
    </location>
</feature>
<organism evidence="5 6">
    <name type="scientific">Fusarium sarcochroum</name>
    <dbReference type="NCBI Taxonomy" id="1208366"/>
    <lineage>
        <taxon>Eukaryota</taxon>
        <taxon>Fungi</taxon>
        <taxon>Dikarya</taxon>
        <taxon>Ascomycota</taxon>
        <taxon>Pezizomycotina</taxon>
        <taxon>Sordariomycetes</taxon>
        <taxon>Hypocreomycetidae</taxon>
        <taxon>Hypocreales</taxon>
        <taxon>Nectriaceae</taxon>
        <taxon>Fusarium</taxon>
        <taxon>Fusarium lateritium species complex</taxon>
    </lineage>
</organism>
<name>A0A8H4U3L6_9HYPO</name>
<dbReference type="AlphaFoldDB" id="A0A8H4U3L6"/>
<dbReference type="OrthoDB" id="4840035at2759"/>
<comment type="caution">
    <text evidence="5">The sequence shown here is derived from an EMBL/GenBank/DDBJ whole genome shotgun (WGS) entry which is preliminary data.</text>
</comment>
<feature type="domain" description="DUF7708" evidence="3">
    <location>
        <begin position="114"/>
        <end position="251"/>
    </location>
</feature>
<dbReference type="Proteomes" id="UP000622797">
    <property type="component" value="Unassembled WGS sequence"/>
</dbReference>
<protein>
    <recommendedName>
        <fullName evidence="7">Fungal STAND N-terminal Goodbye domain-containing protein</fullName>
    </recommendedName>
</protein>
<proteinExistence type="predicted"/>
<dbReference type="InterPro" id="IPR056125">
    <property type="entry name" value="DUF7708"/>
</dbReference>
<accession>A0A8H4U3L6</accession>
<evidence type="ECO:0000256" key="1">
    <source>
        <dbReference type="ARBA" id="ARBA00022737"/>
    </source>
</evidence>
<keyword evidence="1" id="KW-0677">Repeat</keyword>
<evidence type="ECO:0008006" key="7">
    <source>
        <dbReference type="Google" id="ProtNLM"/>
    </source>
</evidence>
<dbReference type="EMBL" id="JABEXW010000169">
    <property type="protein sequence ID" value="KAF4969216.1"/>
    <property type="molecule type" value="Genomic_DNA"/>
</dbReference>
<evidence type="ECO:0000313" key="5">
    <source>
        <dbReference type="EMBL" id="KAF4969216.1"/>
    </source>
</evidence>
<reference evidence="5" key="1">
    <citation type="journal article" date="2020" name="BMC Genomics">
        <title>Correction to: Identification and distribution of gene clusters required for synthesis of sphingolipid metabolism inhibitors in diverse species of the filamentous fungus Fusarium.</title>
        <authorList>
            <person name="Kim H.S."/>
            <person name="Lohmar J.M."/>
            <person name="Busman M."/>
            <person name="Brown D.W."/>
            <person name="Naumann T.A."/>
            <person name="Divon H.H."/>
            <person name="Lysoe E."/>
            <person name="Uhlig S."/>
            <person name="Proctor R.H."/>
        </authorList>
    </citation>
    <scope>NUCLEOTIDE SEQUENCE</scope>
    <source>
        <strain evidence="5">NRRL 20472</strain>
    </source>
</reference>